<reference evidence="1 2" key="1">
    <citation type="submission" date="2019-05" db="EMBL/GenBank/DDBJ databases">
        <title>Dyadobacter AR-3-8 sp. nov., isolated from arctic soil.</title>
        <authorList>
            <person name="Chaudhary D.K."/>
        </authorList>
    </citation>
    <scope>NUCLEOTIDE SEQUENCE [LARGE SCALE GENOMIC DNA]</scope>
    <source>
        <strain evidence="1 2">AR-3-8</strain>
    </source>
</reference>
<evidence type="ECO:0008006" key="3">
    <source>
        <dbReference type="Google" id="ProtNLM"/>
    </source>
</evidence>
<evidence type="ECO:0000313" key="2">
    <source>
        <dbReference type="Proteomes" id="UP000304900"/>
    </source>
</evidence>
<keyword evidence="2" id="KW-1185">Reference proteome</keyword>
<dbReference type="Proteomes" id="UP000304900">
    <property type="component" value="Unassembled WGS sequence"/>
</dbReference>
<proteinExistence type="predicted"/>
<accession>A0A4U6D379</accession>
<dbReference type="Pfam" id="PF05742">
    <property type="entry name" value="TANGO2"/>
    <property type="match status" value="1"/>
</dbReference>
<dbReference type="EMBL" id="SZVO01000010">
    <property type="protein sequence ID" value="TKT90328.1"/>
    <property type="molecule type" value="Genomic_DNA"/>
</dbReference>
<dbReference type="OrthoDB" id="4380123at2"/>
<name>A0A4U6D379_9BACT</name>
<evidence type="ECO:0000313" key="1">
    <source>
        <dbReference type="EMBL" id="TKT90328.1"/>
    </source>
</evidence>
<gene>
    <name evidence="1" type="ORF">FDK13_21580</name>
</gene>
<sequence length="250" mass="28280">MIHLIKKKVINMCTVSYLPGQSGFILTSSRDERITRPAAKLSGPVIIHDHEVTFPKDPQGHGSWIASSKTRTVCLLNGAFTAHHPKPPYKHSRGLVVLHAFNYFTIQNFISAYDFTGLEPFTLLLVEIGELFVLRWDGSKLFATELNASQPQIWSSATLYSPEIIKARQIWFRQWLNAPEDLSLESIRNFHKTAGAGDPENAVLMQRGDQYATVSLTSVVRSENRMEMTYEDLIHSKLTHQKLSHAYVSN</sequence>
<comment type="caution">
    <text evidence="1">The sequence shown here is derived from an EMBL/GenBank/DDBJ whole genome shotgun (WGS) entry which is preliminary data.</text>
</comment>
<dbReference type="InterPro" id="IPR008551">
    <property type="entry name" value="TANGO2"/>
</dbReference>
<dbReference type="AlphaFoldDB" id="A0A4U6D379"/>
<organism evidence="1 2">
    <name type="scientific">Dyadobacter frigoris</name>
    <dbReference type="NCBI Taxonomy" id="2576211"/>
    <lineage>
        <taxon>Bacteria</taxon>
        <taxon>Pseudomonadati</taxon>
        <taxon>Bacteroidota</taxon>
        <taxon>Cytophagia</taxon>
        <taxon>Cytophagales</taxon>
        <taxon>Spirosomataceae</taxon>
        <taxon>Dyadobacter</taxon>
    </lineage>
</organism>
<protein>
    <recommendedName>
        <fullName evidence="3">NRDE family protein</fullName>
    </recommendedName>
</protein>